<evidence type="ECO:0000313" key="1">
    <source>
        <dbReference type="EMBL" id="KAJ7690240.1"/>
    </source>
</evidence>
<evidence type="ECO:0008006" key="3">
    <source>
        <dbReference type="Google" id="ProtNLM"/>
    </source>
</evidence>
<dbReference type="EMBL" id="JARKIE010000066">
    <property type="protein sequence ID" value="KAJ7690240.1"/>
    <property type="molecule type" value="Genomic_DNA"/>
</dbReference>
<dbReference type="Proteomes" id="UP001221757">
    <property type="component" value="Unassembled WGS sequence"/>
</dbReference>
<sequence>MHSALGIQEIVEAIFAQVVVAPLNVSPHKGERDLAQAARCCQQFSGPALDRLWSRMWDLKPLLDLLEVFCEDEGTWILRGQVRRTAWTRFTTYSARIRTLYYTNDRRHFPRIDASVFIQLRRLSQGQLLFPRLRELHFTAAWLPVPELLLFQSESMLTLEFQCEAGRNVNMDYALPSYFFSLPDTCRLRSLSLSGRTSQLSVASLVRFPLQKLSISGTPWAIDSKTIGVILKLEHLVDLHLDLRNADFDNMELPQDGGLALVDLSLTSSARSISSFLNKFPVATNTLRRLCFREYITDDADLALLADQWRDLFRACARYSGFVRHVCATVQVIGGVSPVSGAPGMRILEPLLSCRLIDDFIMMGFPPTSFTDRDLSVLAAAWPALVSLNLPSAPPSAAPSASALSAFSRWCPNLADMSVSVHTRDAGAQLRALDPAQMNAHSLRSLLIDGQPVGSSAPEVLALLVAMFPQLDWVGSTNGADDLWGEVNTLLLQLRKPAAGS</sequence>
<comment type="caution">
    <text evidence="1">The sequence shown here is derived from an EMBL/GenBank/DDBJ whole genome shotgun (WGS) entry which is preliminary data.</text>
</comment>
<accession>A0AAD7GJ01</accession>
<organism evidence="1 2">
    <name type="scientific">Mycena rosella</name>
    <name type="common">Pink bonnet</name>
    <name type="synonym">Agaricus rosellus</name>
    <dbReference type="NCBI Taxonomy" id="1033263"/>
    <lineage>
        <taxon>Eukaryota</taxon>
        <taxon>Fungi</taxon>
        <taxon>Dikarya</taxon>
        <taxon>Basidiomycota</taxon>
        <taxon>Agaricomycotina</taxon>
        <taxon>Agaricomycetes</taxon>
        <taxon>Agaricomycetidae</taxon>
        <taxon>Agaricales</taxon>
        <taxon>Marasmiineae</taxon>
        <taxon>Mycenaceae</taxon>
        <taxon>Mycena</taxon>
    </lineage>
</organism>
<dbReference type="InterPro" id="IPR032675">
    <property type="entry name" value="LRR_dom_sf"/>
</dbReference>
<name>A0AAD7GJ01_MYCRO</name>
<evidence type="ECO:0000313" key="2">
    <source>
        <dbReference type="Proteomes" id="UP001221757"/>
    </source>
</evidence>
<reference evidence="1" key="1">
    <citation type="submission" date="2023-03" db="EMBL/GenBank/DDBJ databases">
        <title>Massive genome expansion in bonnet fungi (Mycena s.s.) driven by repeated elements and novel gene families across ecological guilds.</title>
        <authorList>
            <consortium name="Lawrence Berkeley National Laboratory"/>
            <person name="Harder C.B."/>
            <person name="Miyauchi S."/>
            <person name="Viragh M."/>
            <person name="Kuo A."/>
            <person name="Thoen E."/>
            <person name="Andreopoulos B."/>
            <person name="Lu D."/>
            <person name="Skrede I."/>
            <person name="Drula E."/>
            <person name="Henrissat B."/>
            <person name="Morin E."/>
            <person name="Kohler A."/>
            <person name="Barry K."/>
            <person name="LaButti K."/>
            <person name="Morin E."/>
            <person name="Salamov A."/>
            <person name="Lipzen A."/>
            <person name="Mereny Z."/>
            <person name="Hegedus B."/>
            <person name="Baldrian P."/>
            <person name="Stursova M."/>
            <person name="Weitz H."/>
            <person name="Taylor A."/>
            <person name="Grigoriev I.V."/>
            <person name="Nagy L.G."/>
            <person name="Martin F."/>
            <person name="Kauserud H."/>
        </authorList>
    </citation>
    <scope>NUCLEOTIDE SEQUENCE</scope>
    <source>
        <strain evidence="1">CBHHK067</strain>
    </source>
</reference>
<dbReference type="AlphaFoldDB" id="A0AAD7GJ01"/>
<dbReference type="Gene3D" id="3.80.10.10">
    <property type="entry name" value="Ribonuclease Inhibitor"/>
    <property type="match status" value="1"/>
</dbReference>
<gene>
    <name evidence="1" type="ORF">B0H17DRAFT_1134501</name>
</gene>
<dbReference type="SUPFAM" id="SSF52047">
    <property type="entry name" value="RNI-like"/>
    <property type="match status" value="1"/>
</dbReference>
<proteinExistence type="predicted"/>
<keyword evidence="2" id="KW-1185">Reference proteome</keyword>
<protein>
    <recommendedName>
        <fullName evidence="3">F-box domain-containing protein</fullName>
    </recommendedName>
</protein>